<dbReference type="Proteomes" id="UP000248817">
    <property type="component" value="Unassembled WGS sequence"/>
</dbReference>
<gene>
    <name evidence="1" type="ORF">BP00DRAFT_449063</name>
</gene>
<keyword evidence="2" id="KW-1185">Reference proteome</keyword>
<dbReference type="AlphaFoldDB" id="A0A2V5I0Y9"/>
<reference evidence="1 2" key="1">
    <citation type="submission" date="2018-02" db="EMBL/GenBank/DDBJ databases">
        <title>The genomes of Aspergillus section Nigri reveals drivers in fungal speciation.</title>
        <authorList>
            <consortium name="DOE Joint Genome Institute"/>
            <person name="Vesth T.C."/>
            <person name="Nybo J."/>
            <person name="Theobald S."/>
            <person name="Brandl J."/>
            <person name="Frisvad J.C."/>
            <person name="Nielsen K.F."/>
            <person name="Lyhne E.K."/>
            <person name="Kogle M.E."/>
            <person name="Kuo A."/>
            <person name="Riley R."/>
            <person name="Clum A."/>
            <person name="Nolan M."/>
            <person name="Lipzen A."/>
            <person name="Salamov A."/>
            <person name="Henrissat B."/>
            <person name="Wiebenga A."/>
            <person name="De vries R.P."/>
            <person name="Grigoriev I.V."/>
            <person name="Mortensen U.H."/>
            <person name="Andersen M.R."/>
            <person name="Baker S.E."/>
        </authorList>
    </citation>
    <scope>NUCLEOTIDE SEQUENCE [LARGE SCALE GENOMIC DNA]</scope>
    <source>
        <strain evidence="1 2">CBS 114.80</strain>
    </source>
</reference>
<organism evidence="1 2">
    <name type="scientific">Aspergillus indologenus CBS 114.80</name>
    <dbReference type="NCBI Taxonomy" id="1450541"/>
    <lineage>
        <taxon>Eukaryota</taxon>
        <taxon>Fungi</taxon>
        <taxon>Dikarya</taxon>
        <taxon>Ascomycota</taxon>
        <taxon>Pezizomycotina</taxon>
        <taxon>Eurotiomycetes</taxon>
        <taxon>Eurotiomycetidae</taxon>
        <taxon>Eurotiales</taxon>
        <taxon>Aspergillaceae</taxon>
        <taxon>Aspergillus</taxon>
        <taxon>Aspergillus subgen. Circumdati</taxon>
    </lineage>
</organism>
<proteinExistence type="predicted"/>
<dbReference type="EMBL" id="KZ825543">
    <property type="protein sequence ID" value="PYI28682.1"/>
    <property type="molecule type" value="Genomic_DNA"/>
</dbReference>
<name>A0A2V5I0Y9_9EURO</name>
<sequence>MVSSGLPQLLGYMGSVNLARMEAGKRKVGCFGVITDADQFDFVTLNENRQYSVITYRWKAGQKQQIWDSLNWIVAAAAGQSPQGSNDMEE</sequence>
<evidence type="ECO:0000313" key="1">
    <source>
        <dbReference type="EMBL" id="PYI28682.1"/>
    </source>
</evidence>
<protein>
    <submittedName>
        <fullName evidence="1">Uncharacterized protein</fullName>
    </submittedName>
</protein>
<evidence type="ECO:0000313" key="2">
    <source>
        <dbReference type="Proteomes" id="UP000248817"/>
    </source>
</evidence>
<accession>A0A2V5I0Y9</accession>